<dbReference type="EMBL" id="SNRW01002920">
    <property type="protein sequence ID" value="KAA6391314.1"/>
    <property type="molecule type" value="Genomic_DNA"/>
</dbReference>
<evidence type="ECO:0000313" key="1">
    <source>
        <dbReference type="EMBL" id="KAA6391314.1"/>
    </source>
</evidence>
<evidence type="ECO:0000313" key="2">
    <source>
        <dbReference type="Proteomes" id="UP000324800"/>
    </source>
</evidence>
<dbReference type="AlphaFoldDB" id="A0A5J4W8S6"/>
<evidence type="ECO:0008006" key="3">
    <source>
        <dbReference type="Google" id="ProtNLM"/>
    </source>
</evidence>
<protein>
    <recommendedName>
        <fullName evidence="3">DUF4371 domain-containing protein</fullName>
    </recommendedName>
</protein>
<organism evidence="1 2">
    <name type="scientific">Streblomastix strix</name>
    <dbReference type="NCBI Taxonomy" id="222440"/>
    <lineage>
        <taxon>Eukaryota</taxon>
        <taxon>Metamonada</taxon>
        <taxon>Preaxostyla</taxon>
        <taxon>Oxymonadida</taxon>
        <taxon>Streblomastigidae</taxon>
        <taxon>Streblomastix</taxon>
    </lineage>
</organism>
<dbReference type="Proteomes" id="UP000324800">
    <property type="component" value="Unassembled WGS sequence"/>
</dbReference>
<accession>A0A5J4W8S6</accession>
<dbReference type="OrthoDB" id="1730821at2759"/>
<name>A0A5J4W8S6_9EUKA</name>
<sequence length="273" mass="31132">MIEEAFPCQQTNLRKHFINSVIHERVKEAEESTKIDELLRTVNLNGDQIKFSAEYYVKIIYYDTKHAVANDMHKAGLRAACCDENTDISTLYQFITFVKFVDSNGDIQNKFMDIRSFGEKGGKAWNHLNQFKSIAKEKKLDLIKFCGFSCDRAAAMMCVKHGLTTLLKQDLIQLDKIYCQAHRLALSVQDAIKLAQFFIFKKNEEQLLQLHHCVAKSPLHAAQNALIAELKRKACPLGMPQLKLFHNRCTYKKCKVPPMSSVRGALSVMPCQA</sequence>
<dbReference type="PANTHER" id="PTHR45913:SF5">
    <property type="entry name" value="GENERAL TRANSCRIPTION FACTOR II-I REPEAT DOMAIN-CONTAINING PROTEIN 2A-LIKE PROTEIN"/>
    <property type="match status" value="1"/>
</dbReference>
<reference evidence="1 2" key="1">
    <citation type="submission" date="2019-03" db="EMBL/GenBank/DDBJ databases">
        <title>Single cell metagenomics reveals metabolic interactions within the superorganism composed of flagellate Streblomastix strix and complex community of Bacteroidetes bacteria on its surface.</title>
        <authorList>
            <person name="Treitli S.C."/>
            <person name="Kolisko M."/>
            <person name="Husnik F."/>
            <person name="Keeling P."/>
            <person name="Hampl V."/>
        </authorList>
    </citation>
    <scope>NUCLEOTIDE SEQUENCE [LARGE SCALE GENOMIC DNA]</scope>
    <source>
        <strain evidence="1">ST1C</strain>
    </source>
</reference>
<gene>
    <name evidence="1" type="ORF">EZS28_013161</name>
</gene>
<dbReference type="PANTHER" id="PTHR45913">
    <property type="entry name" value="EPM2A-INTERACTING PROTEIN 1"/>
    <property type="match status" value="1"/>
</dbReference>
<proteinExistence type="predicted"/>
<comment type="caution">
    <text evidence="1">The sequence shown here is derived from an EMBL/GenBank/DDBJ whole genome shotgun (WGS) entry which is preliminary data.</text>
</comment>